<feature type="domain" description="DUF6444" evidence="3">
    <location>
        <begin position="14"/>
        <end position="86"/>
    </location>
</feature>
<evidence type="ECO:0000313" key="4">
    <source>
        <dbReference type="EMBL" id="SDZ10219.1"/>
    </source>
</evidence>
<dbReference type="Pfam" id="PF20042">
    <property type="entry name" value="DUF6444"/>
    <property type="match status" value="1"/>
</dbReference>
<name>A0A1H3QBY0_9PROT</name>
<dbReference type="PANTHER" id="PTHR33678:SF1">
    <property type="entry name" value="BLL1576 PROTEIN"/>
    <property type="match status" value="1"/>
</dbReference>
<proteinExistence type="predicted"/>
<dbReference type="InterPro" id="IPR004291">
    <property type="entry name" value="Transposase_IS66_central"/>
</dbReference>
<dbReference type="Pfam" id="PF03050">
    <property type="entry name" value="DDE_Tnp_IS66"/>
    <property type="match status" value="1"/>
</dbReference>
<protein>
    <submittedName>
        <fullName evidence="4">Transposase</fullName>
    </submittedName>
</protein>
<evidence type="ECO:0000256" key="1">
    <source>
        <dbReference type="SAM" id="MobiDB-lite"/>
    </source>
</evidence>
<organism evidence="4 5">
    <name type="scientific">Nitrosomonas halophila</name>
    <dbReference type="NCBI Taxonomy" id="44576"/>
    <lineage>
        <taxon>Bacteria</taxon>
        <taxon>Pseudomonadati</taxon>
        <taxon>Pseudomonadota</taxon>
        <taxon>Betaproteobacteria</taxon>
        <taxon>Nitrosomonadales</taxon>
        <taxon>Nitrosomonadaceae</taxon>
        <taxon>Nitrosomonas</taxon>
    </lineage>
</organism>
<evidence type="ECO:0000313" key="5">
    <source>
        <dbReference type="Proteomes" id="UP000198640"/>
    </source>
</evidence>
<dbReference type="STRING" id="44576.SAMN05421881_11441"/>
<evidence type="ECO:0000259" key="2">
    <source>
        <dbReference type="Pfam" id="PF03050"/>
    </source>
</evidence>
<feature type="domain" description="Transposase IS66 central" evidence="2">
    <location>
        <begin position="160"/>
        <end position="349"/>
    </location>
</feature>
<dbReference type="NCBIfam" id="NF033517">
    <property type="entry name" value="transpos_IS66"/>
    <property type="match status" value="1"/>
</dbReference>
<dbReference type="InterPro" id="IPR052344">
    <property type="entry name" value="Transposase-related"/>
</dbReference>
<keyword evidence="5" id="KW-1185">Reference proteome</keyword>
<reference evidence="4 5" key="1">
    <citation type="submission" date="2016-10" db="EMBL/GenBank/DDBJ databases">
        <authorList>
            <person name="de Groot N.N."/>
        </authorList>
    </citation>
    <scope>NUCLEOTIDE SEQUENCE [LARGE SCALE GENOMIC DNA]</scope>
    <source>
        <strain evidence="4 5">Nm1</strain>
    </source>
</reference>
<dbReference type="EMBL" id="FNOY01000144">
    <property type="protein sequence ID" value="SDZ10219.1"/>
    <property type="molecule type" value="Genomic_DNA"/>
</dbReference>
<feature type="region of interest" description="Disordered" evidence="1">
    <location>
        <begin position="49"/>
        <end position="90"/>
    </location>
</feature>
<dbReference type="Proteomes" id="UP000198640">
    <property type="component" value="Unassembled WGS sequence"/>
</dbReference>
<dbReference type="InterPro" id="IPR045618">
    <property type="entry name" value="DUF6444"/>
</dbReference>
<gene>
    <name evidence="4" type="ORF">SAMN05421881_11441</name>
</gene>
<accession>A0A1H3QBY0</accession>
<evidence type="ECO:0000259" key="3">
    <source>
        <dbReference type="Pfam" id="PF20042"/>
    </source>
</evidence>
<feature type="compositionally biased region" description="Basic and acidic residues" evidence="1">
    <location>
        <begin position="59"/>
        <end position="75"/>
    </location>
</feature>
<sequence length="354" mass="40448">MTVDGIDVEATIKKVQELLAQEQNLSPAFSTTLEALLVVVQVLANRLGLNSRNSSKPPSSDKNRPREKRTGEGNRKAGGQTGSAGATLRQTDDPDEIKVLAVDRSILPPGQYREVGFERRQVFDIDISRLVTEYRAEVLEDEDGRRFVAPFPDHVTKAVQYGNNVKAHAVYLSQYQLIPYHRVREYFQDQIGLPISAGSIYNFNQQAYTLLEPFEQKLIEKLKASPLLHTDETGINISGKTHWLHCHSNENWTLFYAHTHRGTDAMNEKGVLPQFNGILCHDHWKPYYRYTACLHALCNAHHLRELERAYEQDNQQWARQMQTLLQAILTDVKAQGDVLPTEQAEHYTQRYRAL</sequence>
<feature type="non-terminal residue" evidence="4">
    <location>
        <position position="354"/>
    </location>
</feature>
<dbReference type="AlphaFoldDB" id="A0A1H3QBY0"/>
<dbReference type="PANTHER" id="PTHR33678">
    <property type="entry name" value="BLL1576 PROTEIN"/>
    <property type="match status" value="1"/>
</dbReference>
<feature type="compositionally biased region" description="Polar residues" evidence="1">
    <location>
        <begin position="49"/>
        <end position="58"/>
    </location>
</feature>